<dbReference type="AlphaFoldDB" id="A0AAG5CNN2"/>
<proteinExistence type="predicted"/>
<dbReference type="EnsemblMetazoa" id="ENSAATROPT000426">
    <property type="protein sequence ID" value="ENSAATROPP000406"/>
    <property type="gene ID" value="ENSAATROPG000349"/>
</dbReference>
<protein>
    <submittedName>
        <fullName evidence="1">Uncharacterized protein</fullName>
    </submittedName>
</protein>
<evidence type="ECO:0000313" key="1">
    <source>
        <dbReference type="EnsemblMetazoa" id="ENSAATROPP000406"/>
    </source>
</evidence>
<name>A0AAG5CNN2_ANOAO</name>
<dbReference type="Proteomes" id="UP000075880">
    <property type="component" value="Unassembled WGS sequence"/>
</dbReference>
<evidence type="ECO:0000313" key="2">
    <source>
        <dbReference type="Proteomes" id="UP000075880"/>
    </source>
</evidence>
<keyword evidence="2" id="KW-1185">Reference proteome</keyword>
<sequence length="64" mass="6999">MPSVCYPYVSSISFERRVSVRSRLGTHEEPDTVEHSCATVSFDSVPFPCSGAECISAARVTVLF</sequence>
<reference evidence="1" key="1">
    <citation type="submission" date="2024-04" db="UniProtKB">
        <authorList>
            <consortium name="EnsemblMetazoa"/>
        </authorList>
    </citation>
    <scope>IDENTIFICATION</scope>
    <source>
        <strain evidence="1">EBRO</strain>
    </source>
</reference>
<accession>A0AAG5CNN2</accession>
<organism evidence="1 2">
    <name type="scientific">Anopheles atroparvus</name>
    <name type="common">European mosquito</name>
    <dbReference type="NCBI Taxonomy" id="41427"/>
    <lineage>
        <taxon>Eukaryota</taxon>
        <taxon>Metazoa</taxon>
        <taxon>Ecdysozoa</taxon>
        <taxon>Arthropoda</taxon>
        <taxon>Hexapoda</taxon>
        <taxon>Insecta</taxon>
        <taxon>Pterygota</taxon>
        <taxon>Neoptera</taxon>
        <taxon>Endopterygota</taxon>
        <taxon>Diptera</taxon>
        <taxon>Nematocera</taxon>
        <taxon>Culicoidea</taxon>
        <taxon>Culicidae</taxon>
        <taxon>Anophelinae</taxon>
        <taxon>Anopheles</taxon>
    </lineage>
</organism>